<dbReference type="AlphaFoldDB" id="A0A562QZE7"/>
<dbReference type="EMBL" id="VLLB01000009">
    <property type="protein sequence ID" value="TWI62188.1"/>
    <property type="molecule type" value="Genomic_DNA"/>
</dbReference>
<evidence type="ECO:0000313" key="9">
    <source>
        <dbReference type="Proteomes" id="UP000318431"/>
    </source>
</evidence>
<dbReference type="SUPFAM" id="SSF52172">
    <property type="entry name" value="CheY-like"/>
    <property type="match status" value="1"/>
</dbReference>
<evidence type="ECO:0000259" key="6">
    <source>
        <dbReference type="PROSITE" id="PS50109"/>
    </source>
</evidence>
<organism evidence="8 9">
    <name type="scientific">Pseudoduganella lurida</name>
    <dbReference type="NCBI Taxonomy" id="1036180"/>
    <lineage>
        <taxon>Bacteria</taxon>
        <taxon>Pseudomonadati</taxon>
        <taxon>Pseudomonadota</taxon>
        <taxon>Betaproteobacteria</taxon>
        <taxon>Burkholderiales</taxon>
        <taxon>Oxalobacteraceae</taxon>
        <taxon>Telluria group</taxon>
        <taxon>Pseudoduganella</taxon>
    </lineage>
</organism>
<dbReference type="RefSeq" id="WP_145651797.1">
    <property type="nucleotide sequence ID" value="NZ_VLLB01000009.1"/>
</dbReference>
<dbReference type="PROSITE" id="PS50110">
    <property type="entry name" value="RESPONSE_REGULATORY"/>
    <property type="match status" value="1"/>
</dbReference>
<dbReference type="CDD" id="cd00075">
    <property type="entry name" value="HATPase"/>
    <property type="match status" value="1"/>
</dbReference>
<evidence type="ECO:0000256" key="5">
    <source>
        <dbReference type="SAM" id="MobiDB-lite"/>
    </source>
</evidence>
<dbReference type="Pfam" id="PF02518">
    <property type="entry name" value="HATPase_c"/>
    <property type="match status" value="1"/>
</dbReference>
<dbReference type="Proteomes" id="UP000318431">
    <property type="component" value="Unassembled WGS sequence"/>
</dbReference>
<dbReference type="Gene3D" id="1.10.287.130">
    <property type="match status" value="1"/>
</dbReference>
<evidence type="ECO:0000256" key="4">
    <source>
        <dbReference type="PROSITE-ProRule" id="PRU00169"/>
    </source>
</evidence>
<reference evidence="8 9" key="1">
    <citation type="journal article" date="2015" name="Stand. Genomic Sci.">
        <title>Genomic Encyclopedia of Bacterial and Archaeal Type Strains, Phase III: the genomes of soil and plant-associated and newly described type strains.</title>
        <authorList>
            <person name="Whitman W.B."/>
            <person name="Woyke T."/>
            <person name="Klenk H.P."/>
            <person name="Zhou Y."/>
            <person name="Lilburn T.G."/>
            <person name="Beck B.J."/>
            <person name="De Vos P."/>
            <person name="Vandamme P."/>
            <person name="Eisen J.A."/>
            <person name="Garrity G."/>
            <person name="Hugenholtz P."/>
            <person name="Kyrpides N.C."/>
        </authorList>
    </citation>
    <scope>NUCLEOTIDE SEQUENCE [LARGE SCALE GENOMIC DNA]</scope>
    <source>
        <strain evidence="8 9">CGMCC 1.10822</strain>
    </source>
</reference>
<dbReference type="SMART" id="SM00388">
    <property type="entry name" value="HisKA"/>
    <property type="match status" value="1"/>
</dbReference>
<dbReference type="Pfam" id="PF00072">
    <property type="entry name" value="Response_reg"/>
    <property type="match status" value="1"/>
</dbReference>
<dbReference type="InterPro" id="IPR005467">
    <property type="entry name" value="His_kinase_dom"/>
</dbReference>
<dbReference type="OrthoDB" id="9812260at2"/>
<dbReference type="PANTHER" id="PTHR43547:SF2">
    <property type="entry name" value="HYBRID SIGNAL TRANSDUCTION HISTIDINE KINASE C"/>
    <property type="match status" value="1"/>
</dbReference>
<keyword evidence="8" id="KW-0418">Kinase</keyword>
<dbReference type="SUPFAM" id="SSF55874">
    <property type="entry name" value="ATPase domain of HSP90 chaperone/DNA topoisomerase II/histidine kinase"/>
    <property type="match status" value="1"/>
</dbReference>
<dbReference type="EC" id="2.7.13.3" evidence="2"/>
<feature type="region of interest" description="Disordered" evidence="5">
    <location>
        <begin position="367"/>
        <end position="393"/>
    </location>
</feature>
<evidence type="ECO:0000256" key="3">
    <source>
        <dbReference type="ARBA" id="ARBA00022553"/>
    </source>
</evidence>
<proteinExistence type="predicted"/>
<keyword evidence="3 4" id="KW-0597">Phosphoprotein</keyword>
<comment type="caution">
    <text evidence="8">The sequence shown here is derived from an EMBL/GenBank/DDBJ whole genome shotgun (WGS) entry which is preliminary data.</text>
</comment>
<evidence type="ECO:0000259" key="7">
    <source>
        <dbReference type="PROSITE" id="PS50110"/>
    </source>
</evidence>
<evidence type="ECO:0000313" key="8">
    <source>
        <dbReference type="EMBL" id="TWI62188.1"/>
    </source>
</evidence>
<feature type="compositionally biased region" description="Polar residues" evidence="5">
    <location>
        <begin position="369"/>
        <end position="386"/>
    </location>
</feature>
<dbReference type="InterPro" id="IPR001789">
    <property type="entry name" value="Sig_transdc_resp-reg_receiver"/>
</dbReference>
<keyword evidence="9" id="KW-1185">Reference proteome</keyword>
<name>A0A562QZE7_9BURK</name>
<evidence type="ECO:0000256" key="1">
    <source>
        <dbReference type="ARBA" id="ARBA00000085"/>
    </source>
</evidence>
<protein>
    <recommendedName>
        <fullName evidence="2">histidine kinase</fullName>
        <ecNumber evidence="2">2.7.13.3</ecNumber>
    </recommendedName>
</protein>
<dbReference type="PROSITE" id="PS50109">
    <property type="entry name" value="HIS_KIN"/>
    <property type="match status" value="1"/>
</dbReference>
<sequence>MTAPINILVVDDVPQNLIAIEALLARPGIALLQASSGAEALELLLVHEVALALVDVQMPNMDGFELAELIRGSERTRAIPLIFLTAASRETNYSFRGYEAGAVDFMFKPIDAQALTSKVGVFVELYKQKKQLSQQLEELQRALHMNEMFMAVLGHDLRTPLSVVMNGAMLLPMMTDHPKVAVTAQRIQGSAKRMAQMVDQLLDLARIRAGEMQLRTARRDVAELCRTLADEFATPDKPSRVIVEGVGDQHALIDAGIFSQVISNLVGNALQHGEPEHAVLVHIDGSAPERLQLTVSNRGVIPPARLVGLFEPFQHRGESRKAGQGLGLGLYTASTFVRVHGGDLTVASEEALGTTVFTVTLPRNGRPLSGSSAGQGNSAVPGSSQHGMAGHAA</sequence>
<dbReference type="Gene3D" id="3.30.565.10">
    <property type="entry name" value="Histidine kinase-like ATPase, C-terminal domain"/>
    <property type="match status" value="1"/>
</dbReference>
<dbReference type="Pfam" id="PF00512">
    <property type="entry name" value="HisKA"/>
    <property type="match status" value="1"/>
</dbReference>
<dbReference type="SMART" id="SM00387">
    <property type="entry name" value="HATPase_c"/>
    <property type="match status" value="1"/>
</dbReference>
<dbReference type="CDD" id="cd00082">
    <property type="entry name" value="HisKA"/>
    <property type="match status" value="1"/>
</dbReference>
<dbReference type="GO" id="GO:0000155">
    <property type="term" value="F:phosphorelay sensor kinase activity"/>
    <property type="evidence" value="ECO:0007669"/>
    <property type="project" value="InterPro"/>
</dbReference>
<keyword evidence="8" id="KW-0808">Transferase</keyword>
<dbReference type="InterPro" id="IPR003661">
    <property type="entry name" value="HisK_dim/P_dom"/>
</dbReference>
<dbReference type="SUPFAM" id="SSF47384">
    <property type="entry name" value="Homodimeric domain of signal transducing histidine kinase"/>
    <property type="match status" value="1"/>
</dbReference>
<comment type="catalytic activity">
    <reaction evidence="1">
        <text>ATP + protein L-histidine = ADP + protein N-phospho-L-histidine.</text>
        <dbReference type="EC" id="2.7.13.3"/>
    </reaction>
</comment>
<feature type="domain" description="Response regulatory" evidence="7">
    <location>
        <begin position="6"/>
        <end position="123"/>
    </location>
</feature>
<dbReference type="Gene3D" id="3.40.50.2300">
    <property type="match status" value="1"/>
</dbReference>
<dbReference type="InterPro" id="IPR003594">
    <property type="entry name" value="HATPase_dom"/>
</dbReference>
<dbReference type="PRINTS" id="PR00344">
    <property type="entry name" value="BCTRLSENSOR"/>
</dbReference>
<dbReference type="InterPro" id="IPR004358">
    <property type="entry name" value="Sig_transdc_His_kin-like_C"/>
</dbReference>
<accession>A0A562QZE7</accession>
<evidence type="ECO:0000256" key="2">
    <source>
        <dbReference type="ARBA" id="ARBA00012438"/>
    </source>
</evidence>
<dbReference type="InterPro" id="IPR011006">
    <property type="entry name" value="CheY-like_superfamily"/>
</dbReference>
<feature type="modified residue" description="4-aspartylphosphate" evidence="4">
    <location>
        <position position="55"/>
    </location>
</feature>
<dbReference type="InterPro" id="IPR036097">
    <property type="entry name" value="HisK_dim/P_sf"/>
</dbReference>
<dbReference type="PANTHER" id="PTHR43547">
    <property type="entry name" value="TWO-COMPONENT HISTIDINE KINASE"/>
    <property type="match status" value="1"/>
</dbReference>
<dbReference type="SMART" id="SM00448">
    <property type="entry name" value="REC"/>
    <property type="match status" value="1"/>
</dbReference>
<gene>
    <name evidence="8" type="ORF">IP91_04297</name>
</gene>
<feature type="domain" description="Histidine kinase" evidence="6">
    <location>
        <begin position="152"/>
        <end position="365"/>
    </location>
</feature>
<dbReference type="InterPro" id="IPR036890">
    <property type="entry name" value="HATPase_C_sf"/>
</dbReference>